<reference evidence="1" key="1">
    <citation type="journal article" date="2018" name="Data Brief">
        <title>Genome sequence data from 17 accessions of Ensete ventricosum, a staple food crop for millions in Ethiopia.</title>
        <authorList>
            <person name="Yemataw Z."/>
            <person name="Muzemil S."/>
            <person name="Ambachew D."/>
            <person name="Tripathi L."/>
            <person name="Tesfaye K."/>
            <person name="Chala A."/>
            <person name="Farbos A."/>
            <person name="O'Neill P."/>
            <person name="Moore K."/>
            <person name="Grant M."/>
            <person name="Studholme D.J."/>
        </authorList>
    </citation>
    <scope>NUCLEOTIDE SEQUENCE [LARGE SCALE GENOMIC DNA]</scope>
    <source>
        <tissue evidence="1">Leaf</tissue>
    </source>
</reference>
<sequence length="102" mass="11454">MIDLPPRNLHSGIRAQWPNLKSSPQVWDDPQATSEFGRGVLHPQLVKELYALSSEVLMVKAAKQIMLAGRRKAHDDLLKAVKEIGVLKTKLPTKLIKDYKVS</sequence>
<accession>A0A445M9M0</accession>
<dbReference type="Proteomes" id="UP000290560">
    <property type="component" value="Unassembled WGS sequence"/>
</dbReference>
<feature type="non-terminal residue" evidence="1">
    <location>
        <position position="102"/>
    </location>
</feature>
<name>A0A445M9M0_ENSVE</name>
<gene>
    <name evidence="1" type="ORF">BHM03_00002438</name>
</gene>
<protein>
    <submittedName>
        <fullName evidence="1">Uncharacterized protein</fullName>
    </submittedName>
</protein>
<proteinExistence type="predicted"/>
<dbReference type="EMBL" id="KV875476">
    <property type="protein sequence ID" value="RZR70937.1"/>
    <property type="molecule type" value="Genomic_DNA"/>
</dbReference>
<evidence type="ECO:0000313" key="1">
    <source>
        <dbReference type="EMBL" id="RZR70937.1"/>
    </source>
</evidence>
<organism evidence="1">
    <name type="scientific">Ensete ventricosum</name>
    <name type="common">Abyssinian banana</name>
    <name type="synonym">Musa ensete</name>
    <dbReference type="NCBI Taxonomy" id="4639"/>
    <lineage>
        <taxon>Eukaryota</taxon>
        <taxon>Viridiplantae</taxon>
        <taxon>Streptophyta</taxon>
        <taxon>Embryophyta</taxon>
        <taxon>Tracheophyta</taxon>
        <taxon>Spermatophyta</taxon>
        <taxon>Magnoliopsida</taxon>
        <taxon>Liliopsida</taxon>
        <taxon>Zingiberales</taxon>
        <taxon>Musaceae</taxon>
        <taxon>Ensete</taxon>
    </lineage>
</organism>
<dbReference type="AlphaFoldDB" id="A0A445M9M0"/>